<keyword evidence="2" id="KW-0342">GTP-binding</keyword>
<dbReference type="GO" id="GO:0007165">
    <property type="term" value="P:signal transduction"/>
    <property type="evidence" value="ECO:0007669"/>
    <property type="project" value="InterPro"/>
</dbReference>
<dbReference type="GO" id="GO:0003924">
    <property type="term" value="F:GTPase activity"/>
    <property type="evidence" value="ECO:0007669"/>
    <property type="project" value="InterPro"/>
</dbReference>
<feature type="compositionally biased region" description="Acidic residues" evidence="3">
    <location>
        <begin position="276"/>
        <end position="285"/>
    </location>
</feature>
<feature type="region of interest" description="Disordered" evidence="3">
    <location>
        <begin position="132"/>
        <end position="170"/>
    </location>
</feature>
<dbReference type="InterPro" id="IPR027417">
    <property type="entry name" value="P-loop_NTPase"/>
</dbReference>
<feature type="region of interest" description="Disordered" evidence="3">
    <location>
        <begin position="39"/>
        <end position="86"/>
    </location>
</feature>
<dbReference type="InterPro" id="IPR001806">
    <property type="entry name" value="Small_GTPase"/>
</dbReference>
<dbReference type="EMBL" id="MU858134">
    <property type="protein sequence ID" value="KAK4212090.1"/>
    <property type="molecule type" value="Genomic_DNA"/>
</dbReference>
<dbReference type="PRINTS" id="PR00449">
    <property type="entry name" value="RASTRNSFRMNG"/>
</dbReference>
<protein>
    <submittedName>
        <fullName evidence="4">P-loop containing nucleoside triphosphate hydrolase protein</fullName>
    </submittedName>
</protein>
<evidence type="ECO:0000313" key="5">
    <source>
        <dbReference type="Proteomes" id="UP001301769"/>
    </source>
</evidence>
<evidence type="ECO:0000313" key="4">
    <source>
        <dbReference type="EMBL" id="KAK4212090.1"/>
    </source>
</evidence>
<sequence>MPPEPKAKKKDKRRLVNSFVWTDEEAKYFKAVLKWKEKEAAPTSLNSDDTSSSKPERNNGISQQHSDRRTEQETEPSQQKPAAAGEFRILVIGAKGTGKTSILTRFATNTFPEPPDPFYSRGCRHRIELDAFTLPPGGQGQPHAPQGLDEESPMSPTTTKQTQNQNQQQQKRVYIVDALELPSQHIPSDPMLEQALNLTEAAVLVYDVADAKSLQLVLGIAEFVKEYLDRQNGIINNPAGAGSGNGSGNGNGHYPRRREFPLILVGNKADISAEPQADDMDDTGPNDETHQTDEKETTAMIGNSKRKVPWAAEGSKAAAAQISALGNINTNTIILSPASTLMKMNPQGPVPFIKVSAKTGYNINFIFPMLAREILRCRWLFEQRERPQQQQEQEVMPRSRDLLAAAAAAAAAGAGQKTTSQGLGPIMGMGYRGVGGTTTGGTDHGHAAGKEKDSSSSSRTTGYSASTAAAAAGGGGADGLGRKLEESTRKKTGGGAWRKIMGFCCCCCCFGD</sequence>
<dbReference type="PANTHER" id="PTHR24070">
    <property type="entry name" value="RAS, DI-RAS, AND RHEB FAMILY MEMBERS OF SMALL GTPASE SUPERFAMILY"/>
    <property type="match status" value="1"/>
</dbReference>
<evidence type="ECO:0000256" key="3">
    <source>
        <dbReference type="SAM" id="MobiDB-lite"/>
    </source>
</evidence>
<dbReference type="InterPro" id="IPR020849">
    <property type="entry name" value="Small_GTPase_Ras-type"/>
</dbReference>
<dbReference type="SUPFAM" id="SSF52540">
    <property type="entry name" value="P-loop containing nucleoside triphosphate hydrolases"/>
    <property type="match status" value="1"/>
</dbReference>
<keyword evidence="1" id="KW-0547">Nucleotide-binding</keyword>
<name>A0AAN6Y6B0_9PEZI</name>
<dbReference type="PROSITE" id="PS51421">
    <property type="entry name" value="RAS"/>
    <property type="match status" value="1"/>
</dbReference>
<dbReference type="AlphaFoldDB" id="A0AAN6Y6B0"/>
<feature type="compositionally biased region" description="Basic and acidic residues" evidence="3">
    <location>
        <begin position="443"/>
        <end position="454"/>
    </location>
</feature>
<reference evidence="4" key="1">
    <citation type="journal article" date="2023" name="Mol. Phylogenet. Evol.">
        <title>Genome-scale phylogeny and comparative genomics of the fungal order Sordariales.</title>
        <authorList>
            <person name="Hensen N."/>
            <person name="Bonometti L."/>
            <person name="Westerberg I."/>
            <person name="Brannstrom I.O."/>
            <person name="Guillou S."/>
            <person name="Cros-Aarteil S."/>
            <person name="Calhoun S."/>
            <person name="Haridas S."/>
            <person name="Kuo A."/>
            <person name="Mondo S."/>
            <person name="Pangilinan J."/>
            <person name="Riley R."/>
            <person name="LaButti K."/>
            <person name="Andreopoulos B."/>
            <person name="Lipzen A."/>
            <person name="Chen C."/>
            <person name="Yan M."/>
            <person name="Daum C."/>
            <person name="Ng V."/>
            <person name="Clum A."/>
            <person name="Steindorff A."/>
            <person name="Ohm R.A."/>
            <person name="Martin F."/>
            <person name="Silar P."/>
            <person name="Natvig D.O."/>
            <person name="Lalanne C."/>
            <person name="Gautier V."/>
            <person name="Ament-Velasquez S.L."/>
            <person name="Kruys A."/>
            <person name="Hutchinson M.I."/>
            <person name="Powell A.J."/>
            <person name="Barry K."/>
            <person name="Miller A.N."/>
            <person name="Grigoriev I.V."/>
            <person name="Debuchy R."/>
            <person name="Gladieux P."/>
            <person name="Hiltunen Thoren M."/>
            <person name="Johannesson H."/>
        </authorList>
    </citation>
    <scope>NUCLEOTIDE SEQUENCE</scope>
    <source>
        <strain evidence="4">PSN293</strain>
    </source>
</reference>
<feature type="compositionally biased region" description="Low complexity" evidence="3">
    <location>
        <begin position="455"/>
        <end position="471"/>
    </location>
</feature>
<dbReference type="GO" id="GO:0005525">
    <property type="term" value="F:GTP binding"/>
    <property type="evidence" value="ECO:0007669"/>
    <property type="project" value="UniProtKB-KW"/>
</dbReference>
<feature type="compositionally biased region" description="Basic and acidic residues" evidence="3">
    <location>
        <begin position="287"/>
        <end position="297"/>
    </location>
</feature>
<comment type="caution">
    <text evidence="4">The sequence shown here is derived from an EMBL/GenBank/DDBJ whole genome shotgun (WGS) entry which is preliminary data.</text>
</comment>
<feature type="region of interest" description="Disordered" evidence="3">
    <location>
        <begin position="435"/>
        <end position="492"/>
    </location>
</feature>
<evidence type="ECO:0000256" key="1">
    <source>
        <dbReference type="ARBA" id="ARBA00022741"/>
    </source>
</evidence>
<dbReference type="PROSITE" id="PS51419">
    <property type="entry name" value="RAB"/>
    <property type="match status" value="1"/>
</dbReference>
<reference evidence="4" key="2">
    <citation type="submission" date="2023-05" db="EMBL/GenBank/DDBJ databases">
        <authorList>
            <consortium name="Lawrence Berkeley National Laboratory"/>
            <person name="Steindorff A."/>
            <person name="Hensen N."/>
            <person name="Bonometti L."/>
            <person name="Westerberg I."/>
            <person name="Brannstrom I.O."/>
            <person name="Guillou S."/>
            <person name="Cros-Aarteil S."/>
            <person name="Calhoun S."/>
            <person name="Haridas S."/>
            <person name="Kuo A."/>
            <person name="Mondo S."/>
            <person name="Pangilinan J."/>
            <person name="Riley R."/>
            <person name="Labutti K."/>
            <person name="Andreopoulos B."/>
            <person name="Lipzen A."/>
            <person name="Chen C."/>
            <person name="Yanf M."/>
            <person name="Daum C."/>
            <person name="Ng V."/>
            <person name="Clum A."/>
            <person name="Ohm R."/>
            <person name="Martin F."/>
            <person name="Silar P."/>
            <person name="Natvig D."/>
            <person name="Lalanne C."/>
            <person name="Gautier V."/>
            <person name="Ament-Velasquez S.L."/>
            <person name="Kruys A."/>
            <person name="Hutchinson M.I."/>
            <person name="Powell A.J."/>
            <person name="Barry K."/>
            <person name="Miller A.N."/>
            <person name="Grigoriev I.V."/>
            <person name="Debuchy R."/>
            <person name="Gladieux P."/>
            <person name="Thoren M.H."/>
            <person name="Johannesson H."/>
        </authorList>
    </citation>
    <scope>NUCLEOTIDE SEQUENCE</scope>
    <source>
        <strain evidence="4">PSN293</strain>
    </source>
</reference>
<feature type="compositionally biased region" description="Basic and acidic residues" evidence="3">
    <location>
        <begin position="480"/>
        <end position="489"/>
    </location>
</feature>
<gene>
    <name evidence="4" type="ORF">QBC37DRAFT_201776</name>
</gene>
<keyword evidence="5" id="KW-1185">Reference proteome</keyword>
<feature type="compositionally biased region" description="Polar residues" evidence="3">
    <location>
        <begin position="43"/>
        <end position="64"/>
    </location>
</feature>
<keyword evidence="4" id="KW-0378">Hydrolase</keyword>
<proteinExistence type="predicted"/>
<dbReference type="Gene3D" id="3.40.50.300">
    <property type="entry name" value="P-loop containing nucleotide triphosphate hydrolases"/>
    <property type="match status" value="1"/>
</dbReference>
<dbReference type="SMART" id="SM00173">
    <property type="entry name" value="RAS"/>
    <property type="match status" value="1"/>
</dbReference>
<organism evidence="4 5">
    <name type="scientific">Rhypophila decipiens</name>
    <dbReference type="NCBI Taxonomy" id="261697"/>
    <lineage>
        <taxon>Eukaryota</taxon>
        <taxon>Fungi</taxon>
        <taxon>Dikarya</taxon>
        <taxon>Ascomycota</taxon>
        <taxon>Pezizomycotina</taxon>
        <taxon>Sordariomycetes</taxon>
        <taxon>Sordariomycetidae</taxon>
        <taxon>Sordariales</taxon>
        <taxon>Naviculisporaceae</taxon>
        <taxon>Rhypophila</taxon>
    </lineage>
</organism>
<dbReference type="GO" id="GO:0016020">
    <property type="term" value="C:membrane"/>
    <property type="evidence" value="ECO:0007669"/>
    <property type="project" value="InterPro"/>
</dbReference>
<evidence type="ECO:0000256" key="2">
    <source>
        <dbReference type="ARBA" id="ARBA00023134"/>
    </source>
</evidence>
<feature type="region of interest" description="Disordered" evidence="3">
    <location>
        <begin position="274"/>
        <end position="303"/>
    </location>
</feature>
<dbReference type="SMART" id="SM00175">
    <property type="entry name" value="RAB"/>
    <property type="match status" value="1"/>
</dbReference>
<feature type="compositionally biased region" description="Low complexity" evidence="3">
    <location>
        <begin position="157"/>
        <end position="170"/>
    </location>
</feature>
<dbReference type="Proteomes" id="UP001301769">
    <property type="component" value="Unassembled WGS sequence"/>
</dbReference>
<accession>A0AAN6Y6B0</accession>